<dbReference type="SUPFAM" id="SSF51735">
    <property type="entry name" value="NAD(P)-binding Rossmann-fold domains"/>
    <property type="match status" value="1"/>
</dbReference>
<name>A0A5C6AIM3_9BACT</name>
<dbReference type="GO" id="GO:0000166">
    <property type="term" value="F:nucleotide binding"/>
    <property type="evidence" value="ECO:0007669"/>
    <property type="project" value="InterPro"/>
</dbReference>
<evidence type="ECO:0000313" key="5">
    <source>
        <dbReference type="Proteomes" id="UP000317421"/>
    </source>
</evidence>
<dbReference type="RefSeq" id="WP_146444402.1">
    <property type="nucleotide sequence ID" value="NZ_SJPR01000001.1"/>
</dbReference>
<dbReference type="AlphaFoldDB" id="A0A5C6AIM3"/>
<evidence type="ECO:0000313" key="4">
    <source>
        <dbReference type="EMBL" id="TWT99469.1"/>
    </source>
</evidence>
<dbReference type="InterPro" id="IPR019546">
    <property type="entry name" value="TAT_signal_bac_arc"/>
</dbReference>
<accession>A0A5C6AIM3</accession>
<feature type="domain" description="Gfo/Idh/MocA-like oxidoreductase N-terminal" evidence="2">
    <location>
        <begin position="48"/>
        <end position="189"/>
    </location>
</feature>
<dbReference type="PANTHER" id="PTHR43818">
    <property type="entry name" value="BCDNA.GH03377"/>
    <property type="match status" value="1"/>
</dbReference>
<reference evidence="4 5" key="1">
    <citation type="submission" date="2019-02" db="EMBL/GenBank/DDBJ databases">
        <title>Deep-cultivation of Planctomycetes and their phenomic and genomic characterization uncovers novel biology.</title>
        <authorList>
            <person name="Wiegand S."/>
            <person name="Jogler M."/>
            <person name="Boedeker C."/>
            <person name="Pinto D."/>
            <person name="Vollmers J."/>
            <person name="Rivas-Marin E."/>
            <person name="Kohn T."/>
            <person name="Peeters S.H."/>
            <person name="Heuer A."/>
            <person name="Rast P."/>
            <person name="Oberbeckmann S."/>
            <person name="Bunk B."/>
            <person name="Jeske O."/>
            <person name="Meyerdierks A."/>
            <person name="Storesund J.E."/>
            <person name="Kallscheuer N."/>
            <person name="Luecker S."/>
            <person name="Lage O.M."/>
            <person name="Pohl T."/>
            <person name="Merkel B.J."/>
            <person name="Hornburger P."/>
            <person name="Mueller R.-W."/>
            <person name="Bruemmer F."/>
            <person name="Labrenz M."/>
            <person name="Spormann A.M."/>
            <person name="Op Den Camp H."/>
            <person name="Overmann J."/>
            <person name="Amann R."/>
            <person name="Jetten M.S.M."/>
            <person name="Mascher T."/>
            <person name="Medema M.H."/>
            <person name="Devos D.P."/>
            <person name="Kaster A.-K."/>
            <person name="Ovreas L."/>
            <person name="Rohde M."/>
            <person name="Galperin M.Y."/>
            <person name="Jogler C."/>
        </authorList>
    </citation>
    <scope>NUCLEOTIDE SEQUENCE [LARGE SCALE GENOMIC DNA]</scope>
    <source>
        <strain evidence="4 5">Pla108</strain>
    </source>
</reference>
<gene>
    <name evidence="4" type="primary">afr_1</name>
    <name evidence="4" type="ORF">Pla108_04080</name>
</gene>
<dbReference type="SUPFAM" id="SSF55347">
    <property type="entry name" value="Glyceraldehyde-3-phosphate dehydrogenase-like, C-terminal domain"/>
    <property type="match status" value="1"/>
</dbReference>
<dbReference type="GO" id="GO:0033712">
    <property type="term" value="F:1,5-anhydro-D-fructose reductase (1,5-anhydro-D-mannitol-forming) activity"/>
    <property type="evidence" value="ECO:0007669"/>
    <property type="project" value="UniProtKB-EC"/>
</dbReference>
<evidence type="ECO:0000259" key="3">
    <source>
        <dbReference type="Pfam" id="PF19051"/>
    </source>
</evidence>
<comment type="caution">
    <text evidence="4">The sequence shown here is derived from an EMBL/GenBank/DDBJ whole genome shotgun (WGS) entry which is preliminary data.</text>
</comment>
<sequence>MTKPTTDATAHLTRRGFLRTSATAAAVAAPYFVPSSVFGETAPSNRITVAFIGTGNQGFLDLTLFMAQPDCQVVAVCDVNKGSDNYKEPSDVRGREPAKALVESTYAKRSGSGKFKGCDTFNDFREVLARKDVDAVVIVSPDHWHDVMAIAAAKAGKDIYGEKPLGLTIAGQQAMIKAVRDKRCVFQTGSHERSNPYVKAACDLVQSGAIGKVRRVVCNIGRQNKLGPGPGWEPTPIPSGFDYDMWLGPAPEAPYHKDRCLYNFRFIDDYAGGQTANFGAHSIDIAQWGLGTSLTGPKEVEYVYADYLPEGSLFNAATFLNFRCKYENGTVLDCVTAEPSVRTAFYGDDGIVSIDNQGQNALVIPRKLTPEKLQKRVKYHSGGDHVRNFLDCVKSREEPVAPIEVGHRSASICHLGNISLKLQTKLKWNPEVERFEGGRSDEANKLLSREQRSPWKIS</sequence>
<dbReference type="InterPro" id="IPR006311">
    <property type="entry name" value="TAT_signal"/>
</dbReference>
<dbReference type="Gene3D" id="3.30.360.10">
    <property type="entry name" value="Dihydrodipicolinate Reductase, domain 2"/>
    <property type="match status" value="1"/>
</dbReference>
<dbReference type="OrthoDB" id="9788246at2"/>
<dbReference type="InterPro" id="IPR050463">
    <property type="entry name" value="Gfo/Idh/MocA_oxidrdct_glycsds"/>
</dbReference>
<keyword evidence="4" id="KW-0560">Oxidoreductase</keyword>
<dbReference type="Proteomes" id="UP000317421">
    <property type="component" value="Unassembled WGS sequence"/>
</dbReference>
<keyword evidence="5" id="KW-1185">Reference proteome</keyword>
<dbReference type="InterPro" id="IPR043906">
    <property type="entry name" value="Gfo/Idh/MocA_OxRdtase_bact_C"/>
</dbReference>
<dbReference type="NCBIfam" id="TIGR01409">
    <property type="entry name" value="TAT_signal_seq"/>
    <property type="match status" value="1"/>
</dbReference>
<dbReference type="PANTHER" id="PTHR43818:SF5">
    <property type="entry name" value="OXIDOREDUCTASE FAMILY PROTEIN"/>
    <property type="match status" value="1"/>
</dbReference>
<feature type="domain" description="Gfo/Idh/MocA-like oxidoreductase bacterial type C-terminal" evidence="3">
    <location>
        <begin position="233"/>
        <end position="457"/>
    </location>
</feature>
<evidence type="ECO:0000259" key="2">
    <source>
        <dbReference type="Pfam" id="PF01408"/>
    </source>
</evidence>
<protein>
    <submittedName>
        <fullName evidence="4">1,5-anhydro-D-fructose reductase</fullName>
        <ecNumber evidence="4">1.1.1.292</ecNumber>
    </submittedName>
</protein>
<dbReference type="InterPro" id="IPR000683">
    <property type="entry name" value="Gfo/Idh/MocA-like_OxRdtase_N"/>
</dbReference>
<dbReference type="Gene3D" id="3.40.50.720">
    <property type="entry name" value="NAD(P)-binding Rossmann-like Domain"/>
    <property type="match status" value="1"/>
</dbReference>
<dbReference type="PROSITE" id="PS51318">
    <property type="entry name" value="TAT"/>
    <property type="match status" value="1"/>
</dbReference>
<proteinExistence type="predicted"/>
<organism evidence="4 5">
    <name type="scientific">Botrimarina colliarenosi</name>
    <dbReference type="NCBI Taxonomy" id="2528001"/>
    <lineage>
        <taxon>Bacteria</taxon>
        <taxon>Pseudomonadati</taxon>
        <taxon>Planctomycetota</taxon>
        <taxon>Planctomycetia</taxon>
        <taxon>Pirellulales</taxon>
        <taxon>Lacipirellulaceae</taxon>
        <taxon>Botrimarina</taxon>
    </lineage>
</organism>
<dbReference type="EC" id="1.1.1.292" evidence="4"/>
<dbReference type="EMBL" id="SJPR01000001">
    <property type="protein sequence ID" value="TWT99469.1"/>
    <property type="molecule type" value="Genomic_DNA"/>
</dbReference>
<dbReference type="Pfam" id="PF01408">
    <property type="entry name" value="GFO_IDH_MocA"/>
    <property type="match status" value="1"/>
</dbReference>
<evidence type="ECO:0000256" key="1">
    <source>
        <dbReference type="SAM" id="MobiDB-lite"/>
    </source>
</evidence>
<feature type="region of interest" description="Disordered" evidence="1">
    <location>
        <begin position="439"/>
        <end position="458"/>
    </location>
</feature>
<dbReference type="InterPro" id="IPR036291">
    <property type="entry name" value="NAD(P)-bd_dom_sf"/>
</dbReference>
<dbReference type="Pfam" id="PF19051">
    <property type="entry name" value="GFO_IDH_MocA_C2"/>
    <property type="match status" value="1"/>
</dbReference>